<dbReference type="InterPro" id="IPR011330">
    <property type="entry name" value="Glyco_hydro/deAcase_b/a-brl"/>
</dbReference>
<dbReference type="Gene3D" id="3.20.20.370">
    <property type="entry name" value="Glycoside hydrolase/deacetylase"/>
    <property type="match status" value="1"/>
</dbReference>
<evidence type="ECO:0000313" key="2">
    <source>
        <dbReference type="Proteomes" id="UP000323671"/>
    </source>
</evidence>
<dbReference type="GO" id="GO:0005975">
    <property type="term" value="P:carbohydrate metabolic process"/>
    <property type="evidence" value="ECO:0007669"/>
    <property type="project" value="InterPro"/>
</dbReference>
<organism evidence="1 2">
    <name type="scientific">Oryzomicrobium terrae</name>
    <dbReference type="NCBI Taxonomy" id="1735038"/>
    <lineage>
        <taxon>Bacteria</taxon>
        <taxon>Pseudomonadati</taxon>
        <taxon>Pseudomonadota</taxon>
        <taxon>Betaproteobacteria</taxon>
        <taxon>Rhodocyclales</taxon>
        <taxon>Rhodocyclaceae</taxon>
        <taxon>Oryzomicrobium</taxon>
    </lineage>
</organism>
<reference evidence="1 2" key="1">
    <citation type="submission" date="2017-07" db="EMBL/GenBank/DDBJ databases">
        <title>Complete genome sequence of Oryzomicrobium terrae TPP412.</title>
        <authorList>
            <person name="Chiu L.-W."/>
            <person name="Lo K.-J."/>
            <person name="Tsai Y.-M."/>
            <person name="Lin S.-S."/>
            <person name="Kuo C.-H."/>
            <person name="Liu C.-T."/>
        </authorList>
    </citation>
    <scope>NUCLEOTIDE SEQUENCE [LARGE SCALE GENOMIC DNA]</scope>
    <source>
        <strain evidence="1 2">TPP412</strain>
    </source>
</reference>
<dbReference type="InterPro" id="IPR029062">
    <property type="entry name" value="Class_I_gatase-like"/>
</dbReference>
<keyword evidence="2" id="KW-1185">Reference proteome</keyword>
<accession>A0A5C1E3X4</accession>
<name>A0A5C1E3X4_9RHOO</name>
<gene>
    <name evidence="1" type="ORF">OTERR_01500</name>
</gene>
<proteinExistence type="predicted"/>
<sequence>MFAALKRFLVAVLPWGLLFAGLAALYVWWGERDDAALAEHAVYLILPEGQNPADPAVTIWLDAAREEGIPMRTISDSDFLQRPGESDRRTAAILPDGLHRDITPVFVGRLEQFVARGGQLMLVYDGGTIISSDAPAGGASPLSNLVGLRYGPDRERFGQGGVERGPLLTTETGVRLLQLPPGKTVAMEAPAAQALLGGKTFAITGYQYGALLYPILPTRGAYAGEALLASESGGLAAGYRKVGQGGVLFVNTPIGYLKGQTDGTLLHTFLHHLVFDRLGLPVLKATADGIGGLVFNWHVDSNASTPEFERLESFGALDQGPFSIHFTAGPDMAVFGDKQGLDLEHNAQVRKWVNRFRERGDALGDHGGWIHNYFGGRVNDTNRDEMVQYLEMNEKAVAAIAGQPSREYSAPMGNQPEWVTEWLEAHNMVAYYFTGNTGMAPTRSYRNGRLNAKRIWSFPVLILGNMAAFEEFDEEDLSDDEVKGWLTAAADFAADTGTLRTIYSHPHGFHRFPEALRALFAHTRELAAAGRFRWTTMAGAADFLNRREQATWAYSGRGDRLVMNASHPTDLSGLAWEVPKQAGAAPRIVGGAGRVEDIGRAWRVVAGHGRTFAFEFTRKALP</sequence>
<dbReference type="AlphaFoldDB" id="A0A5C1E3X4"/>
<protein>
    <recommendedName>
        <fullName evidence="3">NodB homology domain-containing protein</fullName>
    </recommendedName>
</protein>
<dbReference type="SUPFAM" id="SSF88713">
    <property type="entry name" value="Glycoside hydrolase/deacetylase"/>
    <property type="match status" value="1"/>
</dbReference>
<dbReference type="KEGG" id="otr:OTERR_01500"/>
<dbReference type="Proteomes" id="UP000323671">
    <property type="component" value="Chromosome"/>
</dbReference>
<evidence type="ECO:0008006" key="3">
    <source>
        <dbReference type="Google" id="ProtNLM"/>
    </source>
</evidence>
<dbReference type="RefSeq" id="WP_149424547.1">
    <property type="nucleotide sequence ID" value="NZ_CP022579.1"/>
</dbReference>
<dbReference type="Gene3D" id="3.40.50.880">
    <property type="match status" value="1"/>
</dbReference>
<dbReference type="EMBL" id="CP022579">
    <property type="protein sequence ID" value="QEL63626.1"/>
    <property type="molecule type" value="Genomic_DNA"/>
</dbReference>
<evidence type="ECO:0000313" key="1">
    <source>
        <dbReference type="EMBL" id="QEL63626.1"/>
    </source>
</evidence>